<keyword evidence="9" id="KW-0004">4Fe-4S</keyword>
<evidence type="ECO:0000256" key="10">
    <source>
        <dbReference type="ARBA" id="ARBA00022679"/>
    </source>
</evidence>
<dbReference type="SFLD" id="SFLDS00029">
    <property type="entry name" value="Radical_SAM"/>
    <property type="match status" value="3"/>
</dbReference>
<gene>
    <name evidence="20" type="primary">LOC112280192</name>
    <name evidence="19" type="ORF">PHYPA_004147</name>
</gene>
<dbReference type="InterPro" id="IPR019939">
    <property type="entry name" value="CofG_family"/>
</dbReference>
<dbReference type="EC" id="2.5.1.147" evidence="7"/>
<dbReference type="UniPathway" id="UPA00072"/>
<evidence type="ECO:0000313" key="20">
    <source>
        <dbReference type="EnsemblPlants" id="Pp3c3_8520V3.1"/>
    </source>
</evidence>
<evidence type="ECO:0000256" key="13">
    <source>
        <dbReference type="ARBA" id="ARBA00023004"/>
    </source>
</evidence>
<evidence type="ECO:0000256" key="15">
    <source>
        <dbReference type="ARBA" id="ARBA00023239"/>
    </source>
</evidence>
<dbReference type="InterPro" id="IPR013785">
    <property type="entry name" value="Aldolase_TIM"/>
</dbReference>
<dbReference type="SFLD" id="SFLDF00343">
    <property type="entry name" value="aminofutalosine_synthase_(mqnE"/>
    <property type="match status" value="1"/>
</dbReference>
<keyword evidence="21" id="KW-1185">Reference proteome</keyword>
<dbReference type="AlphaFoldDB" id="A0A2K1KTP1"/>
<evidence type="ECO:0000256" key="14">
    <source>
        <dbReference type="ARBA" id="ARBA00023014"/>
    </source>
</evidence>
<dbReference type="NCBIfam" id="NF004884">
    <property type="entry name" value="PRK06245.1"/>
    <property type="match status" value="1"/>
</dbReference>
<dbReference type="Gene3D" id="3.20.20.70">
    <property type="entry name" value="Aldolase class I"/>
    <property type="match status" value="2"/>
</dbReference>
<dbReference type="Pfam" id="PF19288">
    <property type="entry name" value="CofH_C"/>
    <property type="match status" value="1"/>
</dbReference>
<evidence type="ECO:0000256" key="4">
    <source>
        <dbReference type="ARBA" id="ARBA00010051"/>
    </source>
</evidence>
<reference evidence="19 21" key="2">
    <citation type="journal article" date="2018" name="Plant J.">
        <title>The Physcomitrella patens chromosome-scale assembly reveals moss genome structure and evolution.</title>
        <authorList>
            <person name="Lang D."/>
            <person name="Ullrich K.K."/>
            <person name="Murat F."/>
            <person name="Fuchs J."/>
            <person name="Jenkins J."/>
            <person name="Haas F.B."/>
            <person name="Piednoel M."/>
            <person name="Gundlach H."/>
            <person name="Van Bel M."/>
            <person name="Meyberg R."/>
            <person name="Vives C."/>
            <person name="Morata J."/>
            <person name="Symeonidi A."/>
            <person name="Hiss M."/>
            <person name="Muchero W."/>
            <person name="Kamisugi Y."/>
            <person name="Saleh O."/>
            <person name="Blanc G."/>
            <person name="Decker E.L."/>
            <person name="van Gessel N."/>
            <person name="Grimwood J."/>
            <person name="Hayes R.D."/>
            <person name="Graham S.W."/>
            <person name="Gunter L.E."/>
            <person name="McDaniel S.F."/>
            <person name="Hoernstein S.N.W."/>
            <person name="Larsson A."/>
            <person name="Li F.W."/>
            <person name="Perroud P.F."/>
            <person name="Phillips J."/>
            <person name="Ranjan P."/>
            <person name="Rokshar D.S."/>
            <person name="Rothfels C.J."/>
            <person name="Schneider L."/>
            <person name="Shu S."/>
            <person name="Stevenson D.W."/>
            <person name="Thummler F."/>
            <person name="Tillich M."/>
            <person name="Villarreal Aguilar J.C."/>
            <person name="Widiez T."/>
            <person name="Wong G.K."/>
            <person name="Wymore A."/>
            <person name="Zhang Y."/>
            <person name="Zimmer A.D."/>
            <person name="Quatrano R.S."/>
            <person name="Mayer K.F.X."/>
            <person name="Goodstein D."/>
            <person name="Casacuberta J.M."/>
            <person name="Vandepoele K."/>
            <person name="Reski R."/>
            <person name="Cuming A.C."/>
            <person name="Tuskan G.A."/>
            <person name="Maumus F."/>
            <person name="Salse J."/>
            <person name="Schmutz J."/>
            <person name="Rensing S.A."/>
        </authorList>
    </citation>
    <scope>NUCLEOTIDE SEQUENCE [LARGE SCALE GENOMIC DNA]</scope>
    <source>
        <strain evidence="20 21">cv. Gransden 2004</strain>
    </source>
</reference>
<dbReference type="EnsemblPlants" id="Pp3c3_8520V3.1">
    <property type="protein sequence ID" value="Pp3c3_8520V3.1"/>
    <property type="gene ID" value="Pp3c3_8520"/>
</dbReference>
<dbReference type="NCBIfam" id="TIGR03551">
    <property type="entry name" value="F420_cofH"/>
    <property type="match status" value="1"/>
</dbReference>
<reference evidence="20" key="3">
    <citation type="submission" date="2020-12" db="UniProtKB">
        <authorList>
            <consortium name="EnsemblPlants"/>
        </authorList>
    </citation>
    <scope>IDENTIFICATION</scope>
</reference>
<dbReference type="SUPFAM" id="SSF102114">
    <property type="entry name" value="Radical SAM enzymes"/>
    <property type="match status" value="2"/>
</dbReference>
<comment type="catalytic activity">
    <reaction evidence="17">
        <text>5-amino-5-(4-hydroxybenzyl)-6-(D-ribitylimino)-5,6-dihydrouracil + S-adenosyl-L-methionine = 7,8-didemethyl-8-hydroxy-5-deazariboflavin + 5'-deoxyadenosine + L-methionine + NH4(+) + H(+)</text>
        <dbReference type="Rhea" id="RHEA:55204"/>
        <dbReference type="ChEBI" id="CHEBI:15378"/>
        <dbReference type="ChEBI" id="CHEBI:17319"/>
        <dbReference type="ChEBI" id="CHEBI:28938"/>
        <dbReference type="ChEBI" id="CHEBI:57844"/>
        <dbReference type="ChEBI" id="CHEBI:59789"/>
        <dbReference type="ChEBI" id="CHEBI:59904"/>
        <dbReference type="ChEBI" id="CHEBI:85936"/>
        <dbReference type="EC" id="4.3.1.32"/>
    </reaction>
</comment>
<keyword evidence="11" id="KW-0949">S-adenosyl-L-methionine</keyword>
<dbReference type="Proteomes" id="UP000006727">
    <property type="component" value="Chromosome 3"/>
</dbReference>
<dbReference type="InterPro" id="IPR019940">
    <property type="entry name" value="CofH_family"/>
</dbReference>
<evidence type="ECO:0000259" key="18">
    <source>
        <dbReference type="PROSITE" id="PS51918"/>
    </source>
</evidence>
<evidence type="ECO:0000313" key="19">
    <source>
        <dbReference type="EMBL" id="PNR57154.1"/>
    </source>
</evidence>
<keyword evidence="10" id="KW-0808">Transferase</keyword>
<dbReference type="PANTHER" id="PTHR43076">
    <property type="entry name" value="FO SYNTHASE (COFH)"/>
    <property type="match status" value="1"/>
</dbReference>
<comment type="pathway">
    <text evidence="3">Cofactor biosynthesis; coenzyme F0 biosynthesis.</text>
</comment>
<evidence type="ECO:0000256" key="2">
    <source>
        <dbReference type="ARBA" id="ARBA00003692"/>
    </source>
</evidence>
<dbReference type="EC" id="4.3.1.32" evidence="6"/>
<evidence type="ECO:0000256" key="3">
    <source>
        <dbReference type="ARBA" id="ARBA00004712"/>
    </source>
</evidence>
<organism evidence="19">
    <name type="scientific">Physcomitrium patens</name>
    <name type="common">Spreading-leaved earth moss</name>
    <name type="synonym">Physcomitrella patens</name>
    <dbReference type="NCBI Taxonomy" id="3218"/>
    <lineage>
        <taxon>Eukaryota</taxon>
        <taxon>Viridiplantae</taxon>
        <taxon>Streptophyta</taxon>
        <taxon>Embryophyta</taxon>
        <taxon>Bryophyta</taxon>
        <taxon>Bryophytina</taxon>
        <taxon>Bryopsida</taxon>
        <taxon>Funariidae</taxon>
        <taxon>Funariales</taxon>
        <taxon>Funariaceae</taxon>
        <taxon>Physcomitrium</taxon>
    </lineage>
</organism>
<proteinExistence type="inferred from homology"/>
<keyword evidence="13" id="KW-0408">Iron</keyword>
<dbReference type="NCBIfam" id="TIGR03550">
    <property type="entry name" value="F420_cofG"/>
    <property type="match status" value="1"/>
</dbReference>
<dbReference type="InterPro" id="IPR034405">
    <property type="entry name" value="F420"/>
</dbReference>
<feature type="domain" description="Radical SAM core" evidence="18">
    <location>
        <begin position="127"/>
        <end position="372"/>
    </location>
</feature>
<keyword evidence="14" id="KW-0411">Iron-sulfur</keyword>
<evidence type="ECO:0000256" key="8">
    <source>
        <dbReference type="ARBA" id="ARBA00022220"/>
    </source>
</evidence>
<dbReference type="InterPro" id="IPR020050">
    <property type="entry name" value="FO_synthase_su2"/>
</dbReference>
<evidence type="ECO:0000256" key="16">
    <source>
        <dbReference type="ARBA" id="ARBA00048468"/>
    </source>
</evidence>
<comment type="similarity">
    <text evidence="4">In the C-terminal section; belongs to the radical SAM superfamily. CofH family.</text>
</comment>
<dbReference type="NCBIfam" id="NF005609">
    <property type="entry name" value="PRK07360.1"/>
    <property type="match status" value="1"/>
</dbReference>
<dbReference type="EnsemblPlants" id="Pp3c3_8520V3.3">
    <property type="protein sequence ID" value="Pp3c3_8520V3.3"/>
    <property type="gene ID" value="Pp3c3_8520"/>
</dbReference>
<feature type="domain" description="Radical SAM core" evidence="18">
    <location>
        <begin position="576"/>
        <end position="815"/>
    </location>
</feature>
<evidence type="ECO:0000256" key="17">
    <source>
        <dbReference type="ARBA" id="ARBA00048974"/>
    </source>
</evidence>
<dbReference type="SFLD" id="SFLDG01064">
    <property type="entry name" value="F420__menaquinone_cofactor_bio"/>
    <property type="match status" value="3"/>
</dbReference>
<evidence type="ECO:0000256" key="1">
    <source>
        <dbReference type="ARBA" id="ARBA00001966"/>
    </source>
</evidence>
<evidence type="ECO:0000256" key="5">
    <source>
        <dbReference type="ARBA" id="ARBA00010826"/>
    </source>
</evidence>
<dbReference type="PANTHER" id="PTHR43076:SF1">
    <property type="entry name" value="LIPOYL SYNTHASE 2"/>
    <property type="match status" value="1"/>
</dbReference>
<comment type="cofactor">
    <cofactor evidence="1">
        <name>[4Fe-4S] cluster</name>
        <dbReference type="ChEBI" id="CHEBI:49883"/>
    </cofactor>
</comment>
<dbReference type="SFLD" id="SFLDG01388">
    <property type="entry name" value="7_8-didemethyl-8-hydroxy-5-dea"/>
    <property type="match status" value="2"/>
</dbReference>
<comment type="similarity">
    <text evidence="5">In the N-terminal section; belongs to the radical SAM superfamily. CofG family.</text>
</comment>
<evidence type="ECO:0000256" key="11">
    <source>
        <dbReference type="ARBA" id="ARBA00022691"/>
    </source>
</evidence>
<name>A0A2K1KTP1_PHYPA</name>
<evidence type="ECO:0000256" key="9">
    <source>
        <dbReference type="ARBA" id="ARBA00022485"/>
    </source>
</evidence>
<dbReference type="GO" id="GO:0044689">
    <property type="term" value="F:7,8-didemethyl-8-hydroxy-5-deazariboflavin synthase activity"/>
    <property type="evidence" value="ECO:0000318"/>
    <property type="project" value="GO_Central"/>
</dbReference>
<evidence type="ECO:0000256" key="7">
    <source>
        <dbReference type="ARBA" id="ARBA00012289"/>
    </source>
</evidence>
<comment type="function">
    <text evidence="2">Catalyzes the radical-mediated synthesis of 7,8-didemethyl-8-hydroxy-5-deazariboflavin (FO) from 5-amino-6-(D-ribitylamino)uracil and L-tyrosine.</text>
</comment>
<dbReference type="InterPro" id="IPR045567">
    <property type="entry name" value="CofH/MnqC-like_C"/>
</dbReference>
<evidence type="ECO:0000256" key="12">
    <source>
        <dbReference type="ARBA" id="ARBA00022723"/>
    </source>
</evidence>
<dbReference type="HAMAP" id="MF_01612">
    <property type="entry name" value="FO_synth_sub2"/>
    <property type="match status" value="1"/>
</dbReference>
<evidence type="ECO:0000256" key="6">
    <source>
        <dbReference type="ARBA" id="ARBA00012126"/>
    </source>
</evidence>
<dbReference type="CDD" id="cd01335">
    <property type="entry name" value="Radical_SAM"/>
    <property type="match status" value="2"/>
</dbReference>
<dbReference type="InterPro" id="IPR058240">
    <property type="entry name" value="rSAM_sf"/>
</dbReference>
<dbReference type="NCBIfam" id="TIGR00423">
    <property type="entry name" value="CofH family radical SAM protein"/>
    <property type="match status" value="1"/>
</dbReference>
<dbReference type="Pfam" id="PF04055">
    <property type="entry name" value="Radical_SAM"/>
    <property type="match status" value="2"/>
</dbReference>
<dbReference type="SFLD" id="SFLDF00294">
    <property type="entry name" value="7_8-didemethyl-8-hydroxy-5-dea"/>
    <property type="match status" value="1"/>
</dbReference>
<dbReference type="STRING" id="3218.A0A2K1KTP1"/>
<dbReference type="GeneID" id="112280192"/>
<sequence length="905" mass="99595">MEFQMDAAFRRSFSRRHASAIPPRQQHCKRGWNSFLNFSRRISSTSTLLHNSLRSSSSLISKRKAANILVNVTASGRGLETLEFIQSGKLGEHPDEASLREVVDLEVSCLAAAAARIRDRREDGNIVTFSPKVFIPLTRVCRDFCGYCTFAASPRPGQAVYMSVDEVLEVARAGVAAGCTEALFTLGDKPELLYSQAKHELEALGHTSTVSYAAEVARIVLQETGLLPHMNVGVMSREDVILLRRVSVSQGLMLESISEKLLEPGGPHYRCPDKHPSARLSSIAAAGEEKVPFTSGLLIGIGETREERLQALLALRNLHKQYGHIQELIIQNFRAKKGTAMAKAAEPPLVELEWTIAMARLVFGTSMSIQAPPNLTPTMTDGKEWKRLIDAGINDWGGISPVTKDWVNPEAPWPHVNLLAAATADAGRLMVPRLAVYPFYINDLWLDPTVLRRVLAHENSLGYARAEEWSPGLAQDAHSSFLEDKLSNLNGGSTGNHFDSVTNPAKISVGTDGTMHPTRAIGFQGMDVKRILKKIEEAVEPSEVEVTRLFRAMGPEFHDVVKAADELRARVNGEKVSYVVNRNINYTNVCGYKCQFCAFSKGKLSENLRGKPYSLSLDEVSRRAVEAWERGATEVCMQGGIHPEFTGETYMEILKAVKTAAPELHVHAFSPLEVFQGAFTLGVSVEEFLVELKNAGLGSLPGTAAEVLDDEVRRLLCPDKISTDQWLEVMETAHRIGLRTTSTIMFGHLDRSQHWARHLLRLRNLARNTGGFSEFVPLPFVHMQAPIYLKGRARKGPTSRECVLMHSIARLVLHPFITNVQASWVKMGPGGAQALLAAGCNDMGGSLMNESITRAAGASHGEELSPKEMETLILSTGKVPYQRTTLYGDAPAQQRIRAFSARPLT</sequence>
<accession>A0A2K1KTP1</accession>
<reference evidence="19 21" key="1">
    <citation type="journal article" date="2008" name="Science">
        <title>The Physcomitrella genome reveals evolutionary insights into the conquest of land by plants.</title>
        <authorList>
            <person name="Rensing S."/>
            <person name="Lang D."/>
            <person name="Zimmer A."/>
            <person name="Terry A."/>
            <person name="Salamov A."/>
            <person name="Shapiro H."/>
            <person name="Nishiyama T."/>
            <person name="Perroud P.-F."/>
            <person name="Lindquist E."/>
            <person name="Kamisugi Y."/>
            <person name="Tanahashi T."/>
            <person name="Sakakibara K."/>
            <person name="Fujita T."/>
            <person name="Oishi K."/>
            <person name="Shin-I T."/>
            <person name="Kuroki Y."/>
            <person name="Toyoda A."/>
            <person name="Suzuki Y."/>
            <person name="Hashimoto A."/>
            <person name="Yamaguchi K."/>
            <person name="Sugano A."/>
            <person name="Kohara Y."/>
            <person name="Fujiyama A."/>
            <person name="Anterola A."/>
            <person name="Aoki S."/>
            <person name="Ashton N."/>
            <person name="Barbazuk W.B."/>
            <person name="Barker E."/>
            <person name="Bennetzen J."/>
            <person name="Bezanilla M."/>
            <person name="Blankenship R."/>
            <person name="Cho S.H."/>
            <person name="Dutcher S."/>
            <person name="Estelle M."/>
            <person name="Fawcett J.A."/>
            <person name="Gundlach H."/>
            <person name="Hanada K."/>
            <person name="Heyl A."/>
            <person name="Hicks K.A."/>
            <person name="Hugh J."/>
            <person name="Lohr M."/>
            <person name="Mayer K."/>
            <person name="Melkozernov A."/>
            <person name="Murata T."/>
            <person name="Nelson D."/>
            <person name="Pils B."/>
            <person name="Prigge M."/>
            <person name="Reiss B."/>
            <person name="Renner T."/>
            <person name="Rombauts S."/>
            <person name="Rushton P."/>
            <person name="Sanderfoot A."/>
            <person name="Schween G."/>
            <person name="Shiu S.-H."/>
            <person name="Stueber K."/>
            <person name="Theodoulou F.L."/>
            <person name="Tu H."/>
            <person name="Van de Peer Y."/>
            <person name="Verrier P.J."/>
            <person name="Waters E."/>
            <person name="Wood A."/>
            <person name="Yang L."/>
            <person name="Cove D."/>
            <person name="Cuming A."/>
            <person name="Hasebe M."/>
            <person name="Lucas S."/>
            <person name="Mishler D.B."/>
            <person name="Reski R."/>
            <person name="Grigoriev I."/>
            <person name="Quatrano R.S."/>
            <person name="Boore J.L."/>
        </authorList>
    </citation>
    <scope>NUCLEOTIDE SEQUENCE [LARGE SCALE GENOMIC DNA]</scope>
    <source>
        <strain evidence="20 21">cv. Gransden 2004</strain>
    </source>
</reference>
<dbReference type="GO" id="GO:0141093">
    <property type="term" value="F:5-amino-6-(D-ribitylamino)uracil--L-tyrosine 4-hydroxyphenyl transferase activity"/>
    <property type="evidence" value="ECO:0007669"/>
    <property type="project" value="UniProtKB-EC"/>
</dbReference>
<dbReference type="GO" id="GO:0046872">
    <property type="term" value="F:metal ion binding"/>
    <property type="evidence" value="ECO:0007669"/>
    <property type="project" value="UniProtKB-KW"/>
</dbReference>
<dbReference type="HAMAP" id="MF_01611">
    <property type="entry name" value="FO_synth_sub1"/>
    <property type="match status" value="1"/>
</dbReference>
<dbReference type="GO" id="GO:0051539">
    <property type="term" value="F:4 iron, 4 sulfur cluster binding"/>
    <property type="evidence" value="ECO:0007669"/>
    <property type="project" value="UniProtKB-KW"/>
</dbReference>
<dbReference type="Gramene" id="Pp3c3_8520V3.3">
    <property type="protein sequence ID" value="Pp3c3_8520V3.3"/>
    <property type="gene ID" value="Pp3c3_8520"/>
</dbReference>
<comment type="catalytic activity">
    <reaction evidence="16">
        <text>5-amino-6-(D-ribitylamino)uracil + L-tyrosine + S-adenosyl-L-methionine = 5-amino-5-(4-hydroxybenzyl)-6-(D-ribitylimino)-5,6-dihydrouracil + 2-iminoacetate + 5'-deoxyadenosine + L-methionine + H(+)</text>
        <dbReference type="Rhea" id="RHEA:55200"/>
        <dbReference type="ChEBI" id="CHEBI:15378"/>
        <dbReference type="ChEBI" id="CHEBI:15934"/>
        <dbReference type="ChEBI" id="CHEBI:17319"/>
        <dbReference type="ChEBI" id="CHEBI:57844"/>
        <dbReference type="ChEBI" id="CHEBI:58315"/>
        <dbReference type="ChEBI" id="CHEBI:59789"/>
        <dbReference type="ChEBI" id="CHEBI:77846"/>
        <dbReference type="ChEBI" id="CHEBI:85936"/>
        <dbReference type="EC" id="2.5.1.147"/>
    </reaction>
</comment>
<protein>
    <recommendedName>
        <fullName evidence="8">FO synthase</fullName>
        <ecNumber evidence="7">2.5.1.147</ecNumber>
        <ecNumber evidence="6">4.3.1.32</ecNumber>
    </recommendedName>
</protein>
<dbReference type="InterPro" id="IPR007197">
    <property type="entry name" value="rSAM"/>
</dbReference>
<dbReference type="PaxDb" id="3218-PP1S140_62V6.1"/>
<dbReference type="SMART" id="SM00729">
    <property type="entry name" value="Elp3"/>
    <property type="match status" value="2"/>
</dbReference>
<dbReference type="Gramene" id="Pp3c3_8520V3.1">
    <property type="protein sequence ID" value="Pp3c3_8520V3.1"/>
    <property type="gene ID" value="Pp3c3_8520"/>
</dbReference>
<dbReference type="PROSITE" id="PS51918">
    <property type="entry name" value="RADICAL_SAM"/>
    <property type="match status" value="2"/>
</dbReference>
<evidence type="ECO:0000313" key="21">
    <source>
        <dbReference type="Proteomes" id="UP000006727"/>
    </source>
</evidence>
<dbReference type="InterPro" id="IPR006638">
    <property type="entry name" value="Elp3/MiaA/NifB-like_rSAM"/>
</dbReference>
<dbReference type="RefSeq" id="XP_024371162.1">
    <property type="nucleotide sequence ID" value="XM_024515394.2"/>
</dbReference>
<dbReference type="NCBIfam" id="NF006687">
    <property type="entry name" value="PRK09234.1"/>
    <property type="match status" value="1"/>
</dbReference>
<keyword evidence="12" id="KW-0479">Metal-binding</keyword>
<keyword evidence="15" id="KW-0456">Lyase</keyword>
<dbReference type="SFLD" id="SFLDG01389">
    <property type="entry name" value="menaquinone_synthsis_involved"/>
    <property type="match status" value="1"/>
</dbReference>
<dbReference type="EMBL" id="ABEU02000003">
    <property type="protein sequence ID" value="PNR57154.1"/>
    <property type="molecule type" value="Genomic_DNA"/>
</dbReference>